<comment type="caution">
    <text evidence="1">The sequence shown here is derived from an EMBL/GenBank/DDBJ whole genome shotgun (WGS) entry which is preliminary data.</text>
</comment>
<dbReference type="RefSeq" id="WP_201958591.1">
    <property type="nucleotide sequence ID" value="NZ_JAERRJ010000028.1"/>
</dbReference>
<dbReference type="Proteomes" id="UP000602198">
    <property type="component" value="Unassembled WGS sequence"/>
</dbReference>
<dbReference type="EMBL" id="JAERRJ010000028">
    <property type="protein sequence ID" value="MBL1080236.1"/>
    <property type="molecule type" value="Genomic_DNA"/>
</dbReference>
<sequence>MTSSHLGRAQWLATDAYDAMSAAKDATEAAIKSGSHLQPEKATELALRWQIVAAMQRQAELHLQVGVGIREDRDDSD</sequence>
<evidence type="ECO:0000313" key="1">
    <source>
        <dbReference type="EMBL" id="MBL1080236.1"/>
    </source>
</evidence>
<keyword evidence="2" id="KW-1185">Reference proteome</keyword>
<accession>A0ABS1MHU5</accession>
<protein>
    <submittedName>
        <fullName evidence="1">Uncharacterized protein</fullName>
    </submittedName>
</protein>
<proteinExistence type="predicted"/>
<reference evidence="1 2" key="1">
    <citation type="submission" date="2021-01" db="EMBL/GenBank/DDBJ databases">
        <title>WGS of actinomycetes isolated from Thailand.</title>
        <authorList>
            <person name="Thawai C."/>
        </authorList>
    </citation>
    <scope>NUCLEOTIDE SEQUENCE [LARGE SCALE GENOMIC DNA]</scope>
    <source>
        <strain evidence="1 2">LPG 2</strain>
    </source>
</reference>
<gene>
    <name evidence="1" type="ORF">JK358_38160</name>
</gene>
<organism evidence="1 2">
    <name type="scientific">Nocardia acididurans</name>
    <dbReference type="NCBI Taxonomy" id="2802282"/>
    <lineage>
        <taxon>Bacteria</taxon>
        <taxon>Bacillati</taxon>
        <taxon>Actinomycetota</taxon>
        <taxon>Actinomycetes</taxon>
        <taxon>Mycobacteriales</taxon>
        <taxon>Nocardiaceae</taxon>
        <taxon>Nocardia</taxon>
    </lineage>
</organism>
<evidence type="ECO:0000313" key="2">
    <source>
        <dbReference type="Proteomes" id="UP000602198"/>
    </source>
</evidence>
<name>A0ABS1MHU5_9NOCA</name>